<keyword evidence="2" id="KW-1185">Reference proteome</keyword>
<evidence type="ECO:0000313" key="2">
    <source>
        <dbReference type="Proteomes" id="UP000825935"/>
    </source>
</evidence>
<dbReference type="AlphaFoldDB" id="A0A8T2SLY7"/>
<protein>
    <submittedName>
        <fullName evidence="1">Uncharacterized protein</fullName>
    </submittedName>
</protein>
<reference evidence="1" key="1">
    <citation type="submission" date="2021-08" db="EMBL/GenBank/DDBJ databases">
        <title>WGS assembly of Ceratopteris richardii.</title>
        <authorList>
            <person name="Marchant D.B."/>
            <person name="Chen G."/>
            <person name="Jenkins J."/>
            <person name="Shu S."/>
            <person name="Leebens-Mack J."/>
            <person name="Grimwood J."/>
            <person name="Schmutz J."/>
            <person name="Soltis P."/>
            <person name="Soltis D."/>
            <person name="Chen Z.-H."/>
        </authorList>
    </citation>
    <scope>NUCLEOTIDE SEQUENCE</scope>
    <source>
        <strain evidence="1">Whitten #5841</strain>
        <tissue evidence="1">Leaf</tissue>
    </source>
</reference>
<proteinExistence type="predicted"/>
<gene>
    <name evidence="1" type="ORF">KP509_18G001800</name>
</gene>
<dbReference type="Proteomes" id="UP000825935">
    <property type="component" value="Chromosome 18"/>
</dbReference>
<accession>A0A8T2SLY7</accession>
<dbReference type="EMBL" id="CM035423">
    <property type="protein sequence ID" value="KAH7364981.1"/>
    <property type="molecule type" value="Genomic_DNA"/>
</dbReference>
<evidence type="ECO:0000313" key="1">
    <source>
        <dbReference type="EMBL" id="KAH7364981.1"/>
    </source>
</evidence>
<organism evidence="1 2">
    <name type="scientific">Ceratopteris richardii</name>
    <name type="common">Triangle waterfern</name>
    <dbReference type="NCBI Taxonomy" id="49495"/>
    <lineage>
        <taxon>Eukaryota</taxon>
        <taxon>Viridiplantae</taxon>
        <taxon>Streptophyta</taxon>
        <taxon>Embryophyta</taxon>
        <taxon>Tracheophyta</taxon>
        <taxon>Polypodiopsida</taxon>
        <taxon>Polypodiidae</taxon>
        <taxon>Polypodiales</taxon>
        <taxon>Pteridineae</taxon>
        <taxon>Pteridaceae</taxon>
        <taxon>Parkerioideae</taxon>
        <taxon>Ceratopteris</taxon>
    </lineage>
</organism>
<comment type="caution">
    <text evidence="1">The sequence shown here is derived from an EMBL/GenBank/DDBJ whole genome shotgun (WGS) entry which is preliminary data.</text>
</comment>
<sequence>MDWGVLSSDAAISVYPMHPALRWHPEPAPFSSLRLFKNYRYTLGFIFFPFSVSMTNCR</sequence>
<name>A0A8T2SLY7_CERRI</name>